<dbReference type="GO" id="GO:0050086">
    <property type="term" value="F:mannitol 2-dehydrogenase activity"/>
    <property type="evidence" value="ECO:0007669"/>
    <property type="project" value="UniProtKB-EC"/>
</dbReference>
<dbReference type="InterPro" id="IPR050988">
    <property type="entry name" value="Mannitol_DH/Oxidoreductase"/>
</dbReference>
<dbReference type="OrthoDB" id="271711at2"/>
<reference evidence="6 7" key="1">
    <citation type="submission" date="2016-08" db="EMBL/GenBank/DDBJ databases">
        <title>Genome sequencing of Vibrio scophthalmi strain FP3289, an isolated from Paralichthys olivaceus.</title>
        <authorList>
            <person name="Han H.-J."/>
        </authorList>
    </citation>
    <scope>NUCLEOTIDE SEQUENCE [LARGE SCALE GENOMIC DNA]</scope>
    <source>
        <strain evidence="6 7">FP3289</strain>
    </source>
</reference>
<dbReference type="PANTHER" id="PTHR43362:SF1">
    <property type="entry name" value="MANNITOL DEHYDROGENASE 2-RELATED"/>
    <property type="match status" value="1"/>
</dbReference>
<dbReference type="Pfam" id="PF01232">
    <property type="entry name" value="Mannitol_dh"/>
    <property type="match status" value="1"/>
</dbReference>
<dbReference type="EC" id="1.1.1.67" evidence="6"/>
<evidence type="ECO:0000259" key="4">
    <source>
        <dbReference type="Pfam" id="PF01232"/>
    </source>
</evidence>
<dbReference type="AlphaFoldDB" id="A0A1E3WLE1"/>
<dbReference type="Proteomes" id="UP000095131">
    <property type="component" value="Unassembled WGS sequence"/>
</dbReference>
<comment type="caution">
    <text evidence="6">The sequence shown here is derived from an EMBL/GenBank/DDBJ whole genome shotgun (WGS) entry which is preliminary data.</text>
</comment>
<dbReference type="GO" id="GO:0019594">
    <property type="term" value="P:mannitol metabolic process"/>
    <property type="evidence" value="ECO:0007669"/>
    <property type="project" value="InterPro"/>
</dbReference>
<dbReference type="InterPro" id="IPR013328">
    <property type="entry name" value="6PGD_dom2"/>
</dbReference>
<dbReference type="InterPro" id="IPR008927">
    <property type="entry name" value="6-PGluconate_DH-like_C_sf"/>
</dbReference>
<dbReference type="Gene3D" id="1.10.1040.10">
    <property type="entry name" value="N-(1-d-carboxylethyl)-l-norvaline Dehydrogenase, domain 2"/>
    <property type="match status" value="1"/>
</dbReference>
<dbReference type="InterPro" id="IPR013131">
    <property type="entry name" value="Mannitol_DH_N"/>
</dbReference>
<dbReference type="Pfam" id="PF08125">
    <property type="entry name" value="Mannitol_dh_C"/>
    <property type="match status" value="1"/>
</dbReference>
<dbReference type="PROSITE" id="PS00974">
    <property type="entry name" value="MANNITOL_DHGENASE"/>
    <property type="match status" value="1"/>
</dbReference>
<dbReference type="SUPFAM" id="SSF48179">
    <property type="entry name" value="6-phosphogluconate dehydrogenase C-terminal domain-like"/>
    <property type="match status" value="1"/>
</dbReference>
<feature type="domain" description="Mannitol dehydrogenase N-terminal" evidence="4">
    <location>
        <begin position="27"/>
        <end position="276"/>
    </location>
</feature>
<dbReference type="InterPro" id="IPR023027">
    <property type="entry name" value="Mannitol_DH_CS"/>
</dbReference>
<evidence type="ECO:0000313" key="6">
    <source>
        <dbReference type="EMBL" id="ODS10586.1"/>
    </source>
</evidence>
<dbReference type="PANTHER" id="PTHR43362">
    <property type="entry name" value="MANNITOL DEHYDROGENASE DSF1-RELATED"/>
    <property type="match status" value="1"/>
</dbReference>
<keyword evidence="1 6" id="KW-0560">Oxidoreductase</keyword>
<dbReference type="PATRIC" id="fig|45658.8.peg.835"/>
<evidence type="ECO:0000313" key="7">
    <source>
        <dbReference type="Proteomes" id="UP000095131"/>
    </source>
</evidence>
<dbReference type="InterPro" id="IPR036291">
    <property type="entry name" value="NAD(P)-bd_dom_sf"/>
</dbReference>
<dbReference type="InterPro" id="IPR000669">
    <property type="entry name" value="Mannitol_DH"/>
</dbReference>
<dbReference type="InterPro" id="IPR013118">
    <property type="entry name" value="Mannitol_DH_C"/>
</dbReference>
<dbReference type="RefSeq" id="WP_069446187.1">
    <property type="nucleotide sequence ID" value="NZ_MDCJ01000002.1"/>
</dbReference>
<evidence type="ECO:0000256" key="3">
    <source>
        <dbReference type="ARBA" id="ARBA00061451"/>
    </source>
</evidence>
<accession>A0A1E3WLE1</accession>
<dbReference type="Gene3D" id="3.40.50.720">
    <property type="entry name" value="NAD(P)-binding Rossmann-like Domain"/>
    <property type="match status" value="1"/>
</dbReference>
<evidence type="ECO:0000256" key="2">
    <source>
        <dbReference type="ARBA" id="ARBA00023027"/>
    </source>
</evidence>
<keyword evidence="2" id="KW-0520">NAD</keyword>
<protein>
    <submittedName>
        <fullName evidence="6">Mannitol 2-dehydrogenase</fullName>
        <ecNumber evidence="6">1.1.1.67</ecNumber>
    </submittedName>
</protein>
<organism evidence="6 7">
    <name type="scientific">Vibrio scophthalmi</name>
    <dbReference type="NCBI Taxonomy" id="45658"/>
    <lineage>
        <taxon>Bacteria</taxon>
        <taxon>Pseudomonadati</taxon>
        <taxon>Pseudomonadota</taxon>
        <taxon>Gammaproteobacteria</taxon>
        <taxon>Vibrionales</taxon>
        <taxon>Vibrionaceae</taxon>
        <taxon>Vibrio</taxon>
    </lineage>
</organism>
<dbReference type="EMBL" id="MDCJ01000002">
    <property type="protein sequence ID" value="ODS10586.1"/>
    <property type="molecule type" value="Genomic_DNA"/>
</dbReference>
<evidence type="ECO:0000256" key="1">
    <source>
        <dbReference type="ARBA" id="ARBA00023002"/>
    </source>
</evidence>
<gene>
    <name evidence="6" type="primary">mtlK</name>
    <name evidence="6" type="ORF">VSF3289_00845</name>
</gene>
<sequence length="487" mass="54674">MNVLSNNTLSSLGIAVPQYDRSKVKIGIVHFGVGAFHRVHQALYLDDLMNQGEALDFGICGIGVMPNDVKMRDALKAQDCLYTMVVKNPNGVYDARVIGSIVDYLFSPDDPQAVIDQMAHVNTKIVSLTITEGGYNFDHVTGVFDLTNPDIEHDLGDFAPKTAFGLITAALQLRKERGLTPFTVQSCDNIQGNGDVAKKMFVAFAKAKDKSLGEWVHEYVAFPNSMVDRIAPVTTAEDIAMVKERFAIEDRFPSVCEPFYQWVIEDHFTQGRPAYEKVGAQLVADVESYELMKLRLLNASHQALTYFGYLSGYRYAHEVCSDPEFVEFLLNYMDFEGTPTLHPVEGIDLYQYKRTLIERFANPEVRDTLARLCAESSDRIPKWLLPVVREQLEMESPQIRRSAAVVASWARYAEGLDEQGDPIEVVDRLKDELMAIAVKNNEDELAFIRNRSVFGDLIDNELFVCAYAEAMRSLKEHGAKATIIALK</sequence>
<dbReference type="PRINTS" id="PR00084">
    <property type="entry name" value="MTLDHDRGNASE"/>
</dbReference>
<evidence type="ECO:0000259" key="5">
    <source>
        <dbReference type="Pfam" id="PF08125"/>
    </source>
</evidence>
<proteinExistence type="inferred from homology"/>
<dbReference type="FunFam" id="3.40.50.720:FF:000129">
    <property type="entry name" value="D-mannonate oxidoreductase"/>
    <property type="match status" value="1"/>
</dbReference>
<dbReference type="SUPFAM" id="SSF51735">
    <property type="entry name" value="NAD(P)-binding Rossmann-fold domains"/>
    <property type="match status" value="1"/>
</dbReference>
<feature type="domain" description="Mannitol dehydrogenase C-terminal" evidence="5">
    <location>
        <begin position="285"/>
        <end position="474"/>
    </location>
</feature>
<comment type="similarity">
    <text evidence="3">Belongs to the mannitol dehydrogenase family. UxuB subfamily.</text>
</comment>
<name>A0A1E3WLE1_9VIBR</name>